<name>A0ABV6GAR3_9BACI</name>
<feature type="repeat" description="TPR" evidence="3">
    <location>
        <begin position="1313"/>
        <end position="1346"/>
    </location>
</feature>
<dbReference type="SUPFAM" id="SSF48452">
    <property type="entry name" value="TPR-like"/>
    <property type="match status" value="5"/>
</dbReference>
<reference evidence="5 6" key="1">
    <citation type="submission" date="2024-09" db="EMBL/GenBank/DDBJ databases">
        <authorList>
            <person name="Sun Q."/>
            <person name="Mori K."/>
        </authorList>
    </citation>
    <scope>NUCLEOTIDE SEQUENCE [LARGE SCALE GENOMIC DNA]</scope>
    <source>
        <strain evidence="5 6">CCM 7228</strain>
    </source>
</reference>
<comment type="caution">
    <text evidence="5">The sequence shown here is derived from an EMBL/GenBank/DDBJ whole genome shotgun (WGS) entry which is preliminary data.</text>
</comment>
<feature type="repeat" description="TPR" evidence="3">
    <location>
        <begin position="1245"/>
        <end position="1278"/>
    </location>
</feature>
<dbReference type="Proteomes" id="UP001589854">
    <property type="component" value="Unassembled WGS sequence"/>
</dbReference>
<dbReference type="InterPro" id="IPR039564">
    <property type="entry name" value="Peptidase_C39-like"/>
</dbReference>
<evidence type="ECO:0000313" key="6">
    <source>
        <dbReference type="Proteomes" id="UP001589854"/>
    </source>
</evidence>
<accession>A0ABV6GAR3</accession>
<dbReference type="PANTHER" id="PTHR44858">
    <property type="entry name" value="TETRATRICOPEPTIDE REPEAT PROTEIN 6"/>
    <property type="match status" value="1"/>
</dbReference>
<gene>
    <name evidence="5" type="ORF">ACFFIX_03310</name>
</gene>
<dbReference type="InterPro" id="IPR013105">
    <property type="entry name" value="TPR_2"/>
</dbReference>
<dbReference type="InterPro" id="IPR019734">
    <property type="entry name" value="TPR_rpt"/>
</dbReference>
<dbReference type="InterPro" id="IPR011990">
    <property type="entry name" value="TPR-like_helical_dom_sf"/>
</dbReference>
<dbReference type="Pfam" id="PF07719">
    <property type="entry name" value="TPR_2"/>
    <property type="match status" value="1"/>
</dbReference>
<evidence type="ECO:0000259" key="4">
    <source>
        <dbReference type="Pfam" id="PF13529"/>
    </source>
</evidence>
<dbReference type="PROSITE" id="PS50005">
    <property type="entry name" value="TPR"/>
    <property type="match status" value="5"/>
</dbReference>
<dbReference type="Pfam" id="PF13529">
    <property type="entry name" value="Peptidase_C39_2"/>
    <property type="match status" value="1"/>
</dbReference>
<feature type="repeat" description="TPR" evidence="3">
    <location>
        <begin position="556"/>
        <end position="589"/>
    </location>
</feature>
<proteinExistence type="predicted"/>
<keyword evidence="1" id="KW-0677">Repeat</keyword>
<dbReference type="PROSITE" id="PS50293">
    <property type="entry name" value="TPR_REGION"/>
    <property type="match status" value="1"/>
</dbReference>
<evidence type="ECO:0000256" key="3">
    <source>
        <dbReference type="PROSITE-ProRule" id="PRU00339"/>
    </source>
</evidence>
<evidence type="ECO:0000313" key="5">
    <source>
        <dbReference type="EMBL" id="MFC0270486.1"/>
    </source>
</evidence>
<dbReference type="Gene3D" id="1.25.40.10">
    <property type="entry name" value="Tetratricopeptide repeat domain"/>
    <property type="match status" value="6"/>
</dbReference>
<dbReference type="InterPro" id="IPR050498">
    <property type="entry name" value="Ycf3"/>
</dbReference>
<keyword evidence="6" id="KW-1185">Reference proteome</keyword>
<feature type="domain" description="Peptidase C39-like" evidence="4">
    <location>
        <begin position="304"/>
        <end position="414"/>
    </location>
</feature>
<keyword evidence="2 3" id="KW-0802">TPR repeat</keyword>
<feature type="repeat" description="TPR" evidence="3">
    <location>
        <begin position="905"/>
        <end position="938"/>
    </location>
</feature>
<dbReference type="SMART" id="SM00386">
    <property type="entry name" value="HAT"/>
    <property type="match status" value="3"/>
</dbReference>
<dbReference type="EMBL" id="JBHLVO010000002">
    <property type="protein sequence ID" value="MFC0270486.1"/>
    <property type="molecule type" value="Genomic_DNA"/>
</dbReference>
<protein>
    <submittedName>
        <fullName evidence="5">Tetratricopeptide repeat protein</fullName>
    </submittedName>
</protein>
<dbReference type="RefSeq" id="WP_378930508.1">
    <property type="nucleotide sequence ID" value="NZ_JBHLVO010000002.1"/>
</dbReference>
<sequence>METKQIKQLLKEKQYQSAIALFLSEYSTLINQNKMSFLKEWLRKFQTEEELTVLLKVADTSLMGQLSQLIVRNAHRRFPSHQTTLWYCEELIDQNKLIEAEEQLKLLEKEELTPEIQEKTYFLMASVLIQMQRFKAGSFYMTKCEKIAKESMLTRWGYFHLQKGEWNKALLLLNDGKTDEKDGVIAYRLLIEHHSLQGDDTKANQILEEALIHHPKFPKLLVEKIRYHYKLKQWNEMRASIEHLLDVAPYHEYQTMCRDYLADSYYQEQKFDQLQTFLTDHSRYAKESNYKHFHSFNNKARKQLNYTPIVQKYSYCVPASVEMLLSMFNLRISQDTIAESVFSVSGSKLSNAVAFIEEQGFVCHYFHGSIDRFKTLIDLHAAVIISIDYPTSAHVQVVGGYDDNLEIFSIQDPNFREAYPIRYENFEKEYGNNKALSIAIVPKEESDKLAFLNEHEHGLTKKLFTLSEAYTEKGSKHDIVFLKEHIQEGIVAAYLVKYLADAVDEDLLHEAVAVINEQFNESEYFNLIIASAFIRKKNFDLATHYLEKKPCKIYLSTYWYLKGRLHFEQDQDELAITGFKNAIKHEPDDYVFWTYLSKGYALVGNYKEALACNEVALDINDEDVFPRINHGVLLFDEQKYTEAREIFHTLLKEEKSNAYLWYERARCDSELGRPRFALRGFKTALILENDVPFSYRELSHLYELYFEDNVLAEQVLQEGLQHTDESSVLLQELGDFYERTKQFQKARDCFSRGTVKYPTDTYYWLSLASLLKEEAKFDEFFKWMNTLYERFQEDSEFLINGGTLIWETTELSNADESYYDLALSHIEKGLRNTPSNLKEALELYVGLIQDTPFYRRGIQFMEDAREKAEDEFFYISYIGCLYEQSGYFSKAKEYFHLALTIREDILPLYRLGEISYKLGENETAESFYKKVLELDPNHEQALLDLASIANRMEKGKDEKDFLLKALYMNPYCVSVEHLVNVIQDQTELRVLISYFESLDNRYEKSFILNSTSYVHGKLGNIQEEEACLNEAIALSPDQPLVLYHQVKLWMKTGKLKLAKQQLLSLIEKDTTDQELYDTLIELVLNTRSLAKLDHDLSKLKLAKPEKSIVYMNAAVAYEKTLDLLQETVEEATTKKSLFQKITNFSKFSMNMGLLLSLYETAIKLDRENITAVEWLADFYIQSTLVEDAIKVLEQSLKHHWNLMIAYKLSTLYLGESDKLSEKKQTQYLLKAKNLLEHCIEENEDPDYINLLGHVLFELGDLIHAEEAYVKSLSMEPTIDSGYFHLSRLYEAMGDYSKAEEAIKIAIEIAPQDPENYIQFGHLYQHQGKPEKALETVNKAIELDPEEPCSLYNRACYLAALGKLNESAIQLEVVFELDKDDRFIVMAEDDEDLAPLRESGYFPLKDRSKSKIK</sequence>
<feature type="repeat" description="TPR" evidence="3">
    <location>
        <begin position="1279"/>
        <end position="1312"/>
    </location>
</feature>
<dbReference type="Gene3D" id="3.90.70.10">
    <property type="entry name" value="Cysteine proteinases"/>
    <property type="match status" value="1"/>
</dbReference>
<organism evidence="5 6">
    <name type="scientific">Metabacillus herbersteinensis</name>
    <dbReference type="NCBI Taxonomy" id="283816"/>
    <lineage>
        <taxon>Bacteria</taxon>
        <taxon>Bacillati</taxon>
        <taxon>Bacillota</taxon>
        <taxon>Bacilli</taxon>
        <taxon>Bacillales</taxon>
        <taxon>Bacillaceae</taxon>
        <taxon>Metabacillus</taxon>
    </lineage>
</organism>
<evidence type="ECO:0000256" key="1">
    <source>
        <dbReference type="ARBA" id="ARBA00022737"/>
    </source>
</evidence>
<dbReference type="SMART" id="SM00028">
    <property type="entry name" value="TPR"/>
    <property type="match status" value="15"/>
</dbReference>
<evidence type="ECO:0000256" key="2">
    <source>
        <dbReference type="ARBA" id="ARBA00022803"/>
    </source>
</evidence>
<dbReference type="InterPro" id="IPR003107">
    <property type="entry name" value="HAT"/>
</dbReference>
<dbReference type="Pfam" id="PF13181">
    <property type="entry name" value="TPR_8"/>
    <property type="match status" value="4"/>
</dbReference>
<dbReference type="PANTHER" id="PTHR44858:SF1">
    <property type="entry name" value="UDP-N-ACETYLGLUCOSAMINE--PEPTIDE N-ACETYLGLUCOSAMINYLTRANSFERASE SPINDLY-RELATED"/>
    <property type="match status" value="1"/>
</dbReference>